<gene>
    <name evidence="17" type="ORF">PATL70BA_1918</name>
</gene>
<keyword evidence="7 14" id="KW-0812">Transmembrane</keyword>
<dbReference type="PANTHER" id="PTHR45528">
    <property type="entry name" value="SENSOR HISTIDINE KINASE CPXA"/>
    <property type="match status" value="1"/>
</dbReference>
<dbReference type="AlphaFoldDB" id="A0A3P7S5W3"/>
<dbReference type="Gene3D" id="1.10.287.130">
    <property type="match status" value="1"/>
</dbReference>
<dbReference type="PROSITE" id="PS50885">
    <property type="entry name" value="HAMP"/>
    <property type="match status" value="1"/>
</dbReference>
<dbReference type="FunFam" id="1.10.287.130:FF:000001">
    <property type="entry name" value="Two-component sensor histidine kinase"/>
    <property type="match status" value="1"/>
</dbReference>
<dbReference type="Gene3D" id="6.10.340.10">
    <property type="match status" value="1"/>
</dbReference>
<evidence type="ECO:0000259" key="15">
    <source>
        <dbReference type="PROSITE" id="PS50109"/>
    </source>
</evidence>
<feature type="transmembrane region" description="Helical" evidence="14">
    <location>
        <begin position="7"/>
        <end position="27"/>
    </location>
</feature>
<dbReference type="Pfam" id="PF00512">
    <property type="entry name" value="HisKA"/>
    <property type="match status" value="1"/>
</dbReference>
<organism evidence="17 18">
    <name type="scientific">Petrocella atlantisensis</name>
    <dbReference type="NCBI Taxonomy" id="2173034"/>
    <lineage>
        <taxon>Bacteria</taxon>
        <taxon>Bacillati</taxon>
        <taxon>Bacillota</taxon>
        <taxon>Clostridia</taxon>
        <taxon>Lachnospirales</taxon>
        <taxon>Vallitaleaceae</taxon>
        <taxon>Petrocella</taxon>
    </lineage>
</organism>
<protein>
    <recommendedName>
        <fullName evidence="3">histidine kinase</fullName>
        <ecNumber evidence="3">2.7.13.3</ecNumber>
    </recommendedName>
</protein>
<feature type="transmembrane region" description="Helical" evidence="14">
    <location>
        <begin position="159"/>
        <end position="178"/>
    </location>
</feature>
<dbReference type="EC" id="2.7.13.3" evidence="3"/>
<keyword evidence="6" id="KW-0808">Transferase</keyword>
<dbReference type="KEGG" id="cbar:PATL70BA_1918"/>
<dbReference type="SMART" id="SM00388">
    <property type="entry name" value="HisKA"/>
    <property type="match status" value="1"/>
</dbReference>
<evidence type="ECO:0000256" key="7">
    <source>
        <dbReference type="ARBA" id="ARBA00022692"/>
    </source>
</evidence>
<dbReference type="InterPro" id="IPR036097">
    <property type="entry name" value="HisK_dim/P_sf"/>
</dbReference>
<evidence type="ECO:0000256" key="11">
    <source>
        <dbReference type="ARBA" id="ARBA00022989"/>
    </source>
</evidence>
<evidence type="ECO:0000256" key="2">
    <source>
        <dbReference type="ARBA" id="ARBA00004651"/>
    </source>
</evidence>
<dbReference type="GO" id="GO:0005524">
    <property type="term" value="F:ATP binding"/>
    <property type="evidence" value="ECO:0007669"/>
    <property type="project" value="UniProtKB-KW"/>
</dbReference>
<dbReference type="Proteomes" id="UP000279029">
    <property type="component" value="Chromosome"/>
</dbReference>
<proteinExistence type="predicted"/>
<keyword evidence="12" id="KW-0902">Two-component regulatory system</keyword>
<keyword evidence="11 14" id="KW-1133">Transmembrane helix</keyword>
<comment type="catalytic activity">
    <reaction evidence="1">
        <text>ATP + protein L-histidine = ADP + protein N-phospho-L-histidine.</text>
        <dbReference type="EC" id="2.7.13.3"/>
    </reaction>
</comment>
<evidence type="ECO:0000256" key="5">
    <source>
        <dbReference type="ARBA" id="ARBA00022553"/>
    </source>
</evidence>
<dbReference type="SUPFAM" id="SSF47384">
    <property type="entry name" value="Homodimeric domain of signal transducing histidine kinase"/>
    <property type="match status" value="1"/>
</dbReference>
<dbReference type="PRINTS" id="PR00344">
    <property type="entry name" value="BCTRLSENSOR"/>
</dbReference>
<sequence length="470" mass="53733">MKTIRGKLFIAFLGLVLIIFLILWLSMEFFIEPYYYRQKVTTMQKTIQQIETIIQVSPSPIDRIQDFEYLGYNFEGKISIYDAEAGIVISDEDVLKYSKGKIIKNIEVNGVKAYVLETNYPVKETRWLVYSERLSSDGVVMLQIPITAMDQTIEAISAFMNYVGIIILIIAMLMAGVISTNMTRPIKRLTLMANELRQLKFDVQYEEDRKDEIGELGATFNALATRLDATIKALQYELSKEKALDVLRKEFVAQVSHELQTPLSIIHGYIEALEDGVVESEEERKDYYKIIYEESDKMSHMIKDLLQLSELEAGTFSITKEDMDLKEFFDHIQEAYQTLLIQSDKSLHYKSLKTSVMFKGDRIKLEQAIRNILNNAIKYADKGSEIGFETSLVDRCVTVTISNAGPFIEDEDIPKIFGSFYKGKNSEGKEGTGIGLAVAGKVFDHHRISYFVRNTSDGVKFIIRFPLDEI</sequence>
<dbReference type="InterPro" id="IPR003661">
    <property type="entry name" value="HisK_dim/P_dom"/>
</dbReference>
<evidence type="ECO:0000259" key="16">
    <source>
        <dbReference type="PROSITE" id="PS50885"/>
    </source>
</evidence>
<evidence type="ECO:0000256" key="14">
    <source>
        <dbReference type="SAM" id="Phobius"/>
    </source>
</evidence>
<evidence type="ECO:0000256" key="13">
    <source>
        <dbReference type="ARBA" id="ARBA00023136"/>
    </source>
</evidence>
<dbReference type="SMART" id="SM00304">
    <property type="entry name" value="HAMP"/>
    <property type="match status" value="1"/>
</dbReference>
<evidence type="ECO:0000256" key="4">
    <source>
        <dbReference type="ARBA" id="ARBA00022475"/>
    </source>
</evidence>
<dbReference type="InterPro" id="IPR050398">
    <property type="entry name" value="HssS/ArlS-like"/>
</dbReference>
<evidence type="ECO:0000256" key="3">
    <source>
        <dbReference type="ARBA" id="ARBA00012438"/>
    </source>
</evidence>
<dbReference type="EMBL" id="LR130778">
    <property type="protein sequence ID" value="VDN47809.1"/>
    <property type="molecule type" value="Genomic_DNA"/>
</dbReference>
<dbReference type="InterPro" id="IPR004358">
    <property type="entry name" value="Sig_transdc_His_kin-like_C"/>
</dbReference>
<evidence type="ECO:0000256" key="12">
    <source>
        <dbReference type="ARBA" id="ARBA00023012"/>
    </source>
</evidence>
<dbReference type="InterPro" id="IPR003594">
    <property type="entry name" value="HATPase_dom"/>
</dbReference>
<dbReference type="Gene3D" id="3.30.565.10">
    <property type="entry name" value="Histidine kinase-like ATPase, C-terminal domain"/>
    <property type="match status" value="1"/>
</dbReference>
<reference evidence="17 18" key="1">
    <citation type="submission" date="2018-09" db="EMBL/GenBank/DDBJ databases">
        <authorList>
            <person name="Postec A."/>
        </authorList>
    </citation>
    <scope>NUCLEOTIDE SEQUENCE [LARGE SCALE GENOMIC DNA]</scope>
    <source>
        <strain evidence="17">70B-A</strain>
    </source>
</reference>
<keyword evidence="13 14" id="KW-0472">Membrane</keyword>
<evidence type="ECO:0000313" key="17">
    <source>
        <dbReference type="EMBL" id="VDN47809.1"/>
    </source>
</evidence>
<dbReference type="SUPFAM" id="SSF158472">
    <property type="entry name" value="HAMP domain-like"/>
    <property type="match status" value="1"/>
</dbReference>
<dbReference type="Pfam" id="PF00672">
    <property type="entry name" value="HAMP"/>
    <property type="match status" value="1"/>
</dbReference>
<name>A0A3P7S5W3_9FIRM</name>
<dbReference type="InterPro" id="IPR003660">
    <property type="entry name" value="HAMP_dom"/>
</dbReference>
<dbReference type="InterPro" id="IPR036890">
    <property type="entry name" value="HATPase_C_sf"/>
</dbReference>
<dbReference type="GO" id="GO:0000155">
    <property type="term" value="F:phosphorelay sensor kinase activity"/>
    <property type="evidence" value="ECO:0007669"/>
    <property type="project" value="InterPro"/>
</dbReference>
<dbReference type="OrthoDB" id="9762826at2"/>
<keyword evidence="8" id="KW-0547">Nucleotide-binding</keyword>
<feature type="domain" description="HAMP" evidence="16">
    <location>
        <begin position="180"/>
        <end position="232"/>
    </location>
</feature>
<dbReference type="CDD" id="cd06225">
    <property type="entry name" value="HAMP"/>
    <property type="match status" value="1"/>
</dbReference>
<dbReference type="Pfam" id="PF02518">
    <property type="entry name" value="HATPase_c"/>
    <property type="match status" value="1"/>
</dbReference>
<dbReference type="CDD" id="cd00082">
    <property type="entry name" value="HisKA"/>
    <property type="match status" value="1"/>
</dbReference>
<dbReference type="PANTHER" id="PTHR45528:SF1">
    <property type="entry name" value="SENSOR HISTIDINE KINASE CPXA"/>
    <property type="match status" value="1"/>
</dbReference>
<dbReference type="RefSeq" id="WP_125137059.1">
    <property type="nucleotide sequence ID" value="NZ_LR130778.1"/>
</dbReference>
<dbReference type="SMART" id="SM00387">
    <property type="entry name" value="HATPase_c"/>
    <property type="match status" value="1"/>
</dbReference>
<evidence type="ECO:0000256" key="10">
    <source>
        <dbReference type="ARBA" id="ARBA00022840"/>
    </source>
</evidence>
<feature type="domain" description="Histidine kinase" evidence="15">
    <location>
        <begin position="254"/>
        <end position="469"/>
    </location>
</feature>
<keyword evidence="4" id="KW-1003">Cell membrane</keyword>
<keyword evidence="10" id="KW-0067">ATP-binding</keyword>
<keyword evidence="9" id="KW-0418">Kinase</keyword>
<evidence type="ECO:0000256" key="8">
    <source>
        <dbReference type="ARBA" id="ARBA00022741"/>
    </source>
</evidence>
<comment type="subcellular location">
    <subcellularLocation>
        <location evidence="2">Cell membrane</location>
        <topology evidence="2">Multi-pass membrane protein</topology>
    </subcellularLocation>
</comment>
<evidence type="ECO:0000313" key="18">
    <source>
        <dbReference type="Proteomes" id="UP000279029"/>
    </source>
</evidence>
<evidence type="ECO:0000256" key="6">
    <source>
        <dbReference type="ARBA" id="ARBA00022679"/>
    </source>
</evidence>
<dbReference type="GO" id="GO:0005886">
    <property type="term" value="C:plasma membrane"/>
    <property type="evidence" value="ECO:0007669"/>
    <property type="project" value="UniProtKB-SubCell"/>
</dbReference>
<evidence type="ECO:0000256" key="9">
    <source>
        <dbReference type="ARBA" id="ARBA00022777"/>
    </source>
</evidence>
<evidence type="ECO:0000256" key="1">
    <source>
        <dbReference type="ARBA" id="ARBA00000085"/>
    </source>
</evidence>
<accession>A0A3P7S5W3</accession>
<dbReference type="InterPro" id="IPR005467">
    <property type="entry name" value="His_kinase_dom"/>
</dbReference>
<dbReference type="SUPFAM" id="SSF55874">
    <property type="entry name" value="ATPase domain of HSP90 chaperone/DNA topoisomerase II/histidine kinase"/>
    <property type="match status" value="1"/>
</dbReference>
<keyword evidence="5" id="KW-0597">Phosphoprotein</keyword>
<keyword evidence="18" id="KW-1185">Reference proteome</keyword>
<dbReference type="PROSITE" id="PS50109">
    <property type="entry name" value="HIS_KIN"/>
    <property type="match status" value="1"/>
</dbReference>